<dbReference type="InterPro" id="IPR001320">
    <property type="entry name" value="Iontro_rcpt_C"/>
</dbReference>
<protein>
    <recommendedName>
        <fullName evidence="13">Amino acid ABC transporter substrate-binding protein</fullName>
    </recommendedName>
</protein>
<sequence length="276" mass="30190">MKKVILSLFMVAIALVVTACGTQPKMPENSKSGQSEKTTSGDTLAEIKEKGEITIGLDDTLPPMEYRNDKNELVGFDIEFAEALAKELGVKVKFVPSAWDGIIPGLDAKRFDIILSSMNATDERKKKVDFVEYFGVGQILAVKTGNPLNIKSVDDLKGKIVGVQLGSTGETAANSINGIKEIKKYDLTTDVFNDMGLGRVEAAVVGEMIGRYYMTTKPGEFEIVGEAFQVQPMGIAVRKNDNQLRDALEKAVRTVEGNGTLSKISEKWFEKDITKQ</sequence>
<dbReference type="GO" id="GO:0016020">
    <property type="term" value="C:membrane"/>
    <property type="evidence" value="ECO:0007669"/>
    <property type="project" value="InterPro"/>
</dbReference>
<dbReference type="OrthoDB" id="9774451at2"/>
<feature type="signal peptide" evidence="8">
    <location>
        <begin position="1"/>
        <end position="19"/>
    </location>
</feature>
<comment type="caution">
    <text evidence="11">The sequence shown here is derived from an EMBL/GenBank/DDBJ whole genome shotgun (WGS) entry which is preliminary data.</text>
</comment>
<accession>A0A0K9GPW3</accession>
<dbReference type="PANTHER" id="PTHR35936">
    <property type="entry name" value="MEMBRANE-BOUND LYTIC MUREIN TRANSGLYCOSYLASE F"/>
    <property type="match status" value="1"/>
</dbReference>
<feature type="region of interest" description="Disordered" evidence="7">
    <location>
        <begin position="24"/>
        <end position="43"/>
    </location>
</feature>
<dbReference type="EMBL" id="LFZW01000001">
    <property type="protein sequence ID" value="KMY48307.1"/>
    <property type="molecule type" value="Genomic_DNA"/>
</dbReference>
<evidence type="ECO:0000256" key="3">
    <source>
        <dbReference type="ARBA" id="ARBA00022729"/>
    </source>
</evidence>
<dbReference type="CDD" id="cd13530">
    <property type="entry name" value="PBP2_peptides_like"/>
    <property type="match status" value="1"/>
</dbReference>
<evidence type="ECO:0000256" key="2">
    <source>
        <dbReference type="ARBA" id="ARBA00010333"/>
    </source>
</evidence>
<proteinExistence type="inferred from homology"/>
<evidence type="ECO:0000256" key="6">
    <source>
        <dbReference type="RuleBase" id="RU003744"/>
    </source>
</evidence>
<evidence type="ECO:0000313" key="12">
    <source>
        <dbReference type="Proteomes" id="UP000037146"/>
    </source>
</evidence>
<evidence type="ECO:0000256" key="8">
    <source>
        <dbReference type="SAM" id="SignalP"/>
    </source>
</evidence>
<comment type="subcellular location">
    <subcellularLocation>
        <location evidence="1">Cell envelope</location>
    </subcellularLocation>
</comment>
<dbReference type="PROSITE" id="PS01039">
    <property type="entry name" value="SBP_BACTERIAL_3"/>
    <property type="match status" value="1"/>
</dbReference>
<name>A0A0K9GPW3_9BACI</name>
<dbReference type="SMART" id="SM00079">
    <property type="entry name" value="PBPe"/>
    <property type="match status" value="1"/>
</dbReference>
<dbReference type="InterPro" id="IPR001638">
    <property type="entry name" value="Solute-binding_3/MltF_N"/>
</dbReference>
<dbReference type="PANTHER" id="PTHR35936:SF19">
    <property type="entry name" value="AMINO-ACID-BINDING PROTEIN YXEM-RELATED"/>
    <property type="match status" value="1"/>
</dbReference>
<dbReference type="Proteomes" id="UP000037146">
    <property type="component" value="Unassembled WGS sequence"/>
</dbReference>
<dbReference type="RefSeq" id="WP_049679627.1">
    <property type="nucleotide sequence ID" value="NZ_LFZW01000001.1"/>
</dbReference>
<dbReference type="Gene3D" id="3.40.190.10">
    <property type="entry name" value="Periplasmic binding protein-like II"/>
    <property type="match status" value="2"/>
</dbReference>
<feature type="domain" description="Solute-binding protein family 3/N-terminal" evidence="9">
    <location>
        <begin position="52"/>
        <end position="272"/>
    </location>
</feature>
<evidence type="ECO:0000256" key="4">
    <source>
        <dbReference type="ARBA" id="ARBA00023139"/>
    </source>
</evidence>
<feature type="compositionally biased region" description="Polar residues" evidence="7">
    <location>
        <begin position="29"/>
        <end position="42"/>
    </location>
</feature>
<keyword evidence="12" id="KW-1185">Reference proteome</keyword>
<keyword evidence="3 8" id="KW-0732">Signal</keyword>
<comment type="similarity">
    <text evidence="2 6">Belongs to the bacterial solute-binding protein 3 family.</text>
</comment>
<evidence type="ECO:0000313" key="11">
    <source>
        <dbReference type="EMBL" id="KMY48307.1"/>
    </source>
</evidence>
<feature type="domain" description="Ionotropic glutamate receptor C-terminal" evidence="10">
    <location>
        <begin position="58"/>
        <end position="271"/>
    </location>
</feature>
<gene>
    <name evidence="11" type="ORF">AC625_01130</name>
</gene>
<dbReference type="PROSITE" id="PS51257">
    <property type="entry name" value="PROKAR_LIPOPROTEIN"/>
    <property type="match status" value="1"/>
</dbReference>
<dbReference type="GO" id="GO:0015276">
    <property type="term" value="F:ligand-gated monoatomic ion channel activity"/>
    <property type="evidence" value="ECO:0007669"/>
    <property type="project" value="InterPro"/>
</dbReference>
<feature type="chain" id="PRO_5038463415" description="Amino acid ABC transporter substrate-binding protein" evidence="8">
    <location>
        <begin position="20"/>
        <end position="276"/>
    </location>
</feature>
<dbReference type="InterPro" id="IPR018313">
    <property type="entry name" value="SBP_3_CS"/>
</dbReference>
<dbReference type="Pfam" id="PF00497">
    <property type="entry name" value="SBP_bac_3"/>
    <property type="match status" value="1"/>
</dbReference>
<keyword evidence="5" id="KW-0449">Lipoprotein</keyword>
<dbReference type="GO" id="GO:0030313">
    <property type="term" value="C:cell envelope"/>
    <property type="evidence" value="ECO:0007669"/>
    <property type="project" value="UniProtKB-SubCell"/>
</dbReference>
<evidence type="ECO:0000256" key="1">
    <source>
        <dbReference type="ARBA" id="ARBA00004196"/>
    </source>
</evidence>
<dbReference type="SMART" id="SM00062">
    <property type="entry name" value="PBPb"/>
    <property type="match status" value="1"/>
</dbReference>
<evidence type="ECO:0008006" key="13">
    <source>
        <dbReference type="Google" id="ProtNLM"/>
    </source>
</evidence>
<reference evidence="12" key="1">
    <citation type="submission" date="2015-07" db="EMBL/GenBank/DDBJ databases">
        <title>Genome sequencing project for genomic taxonomy and phylogenomics of Bacillus-like bacteria.</title>
        <authorList>
            <person name="Liu B."/>
            <person name="Wang J."/>
            <person name="Zhu Y."/>
            <person name="Liu G."/>
            <person name="Chen Q."/>
            <person name="Chen Z."/>
            <person name="Lan J."/>
            <person name="Che J."/>
            <person name="Ge C."/>
            <person name="Shi H."/>
            <person name="Pan Z."/>
            <person name="Liu X."/>
        </authorList>
    </citation>
    <scope>NUCLEOTIDE SEQUENCE [LARGE SCALE GENOMIC DNA]</scope>
    <source>
        <strain evidence="12">FJAT-27997</strain>
    </source>
</reference>
<keyword evidence="4" id="KW-0564">Palmitate</keyword>
<dbReference type="PATRIC" id="fig|1679170.3.peg.213"/>
<organism evidence="11 12">
    <name type="scientific">Peribacillus loiseleuriae</name>
    <dbReference type="NCBI Taxonomy" id="1679170"/>
    <lineage>
        <taxon>Bacteria</taxon>
        <taxon>Bacillati</taxon>
        <taxon>Bacillota</taxon>
        <taxon>Bacilli</taxon>
        <taxon>Bacillales</taxon>
        <taxon>Bacillaceae</taxon>
        <taxon>Peribacillus</taxon>
    </lineage>
</organism>
<evidence type="ECO:0000259" key="9">
    <source>
        <dbReference type="SMART" id="SM00062"/>
    </source>
</evidence>
<dbReference type="SUPFAM" id="SSF53850">
    <property type="entry name" value="Periplasmic binding protein-like II"/>
    <property type="match status" value="1"/>
</dbReference>
<evidence type="ECO:0000256" key="7">
    <source>
        <dbReference type="SAM" id="MobiDB-lite"/>
    </source>
</evidence>
<evidence type="ECO:0000256" key="5">
    <source>
        <dbReference type="ARBA" id="ARBA00023288"/>
    </source>
</evidence>
<dbReference type="AlphaFoldDB" id="A0A0K9GPW3"/>
<evidence type="ECO:0000259" key="10">
    <source>
        <dbReference type="SMART" id="SM00079"/>
    </source>
</evidence>
<dbReference type="STRING" id="1679170.AC625_01130"/>